<sequence>DELSQWFIHFKDQLPDLDPQQQEIIHDLTGDVPLLLRPLFKFQKKGFNQKEFQESEEFYRVRVEVAQFFKARFRALQGRAEKNKYVLFSDVFEEGSYDQRYFYMEESMASHTCRVAAEAMTLLLQDSVENETVGTRKASPVEDWRDVWPGLFPEGAVTQSIAHQAKDGGYSVADVGAYGIQTLFSPWPERFGYIRIVGCESLQPDYSLSILCWCAAVRCLTGNGPTDGFDGHYRDRTDSVHLRLAHTGRKRKSDGVEGAMDADESSLLHCEGQFFAAWSENWHPDESQNRVITLIGLGIVATRKVMSGRVFLNLVLAANGRGDTTGTTTAGISSLHIRRGRHLQGEGSEQVETFGAKKIRHSVPLTTFSTTIASVDDYVQHSNPPPLKGSSGSRSTTDADR</sequence>
<evidence type="ECO:0000313" key="1">
    <source>
        <dbReference type="EMBL" id="CAG8649214.1"/>
    </source>
</evidence>
<organism evidence="1 2">
    <name type="scientific">Acaulospora colombiana</name>
    <dbReference type="NCBI Taxonomy" id="27376"/>
    <lineage>
        <taxon>Eukaryota</taxon>
        <taxon>Fungi</taxon>
        <taxon>Fungi incertae sedis</taxon>
        <taxon>Mucoromycota</taxon>
        <taxon>Glomeromycotina</taxon>
        <taxon>Glomeromycetes</taxon>
        <taxon>Diversisporales</taxon>
        <taxon>Acaulosporaceae</taxon>
        <taxon>Acaulospora</taxon>
    </lineage>
</organism>
<keyword evidence="2" id="KW-1185">Reference proteome</keyword>
<accession>A0ACA9NHZ9</accession>
<protein>
    <submittedName>
        <fullName evidence="1">6880_t:CDS:1</fullName>
    </submittedName>
</protein>
<dbReference type="Proteomes" id="UP000789525">
    <property type="component" value="Unassembled WGS sequence"/>
</dbReference>
<proteinExistence type="predicted"/>
<reference evidence="1" key="1">
    <citation type="submission" date="2021-06" db="EMBL/GenBank/DDBJ databases">
        <authorList>
            <person name="Kallberg Y."/>
            <person name="Tangrot J."/>
            <person name="Rosling A."/>
        </authorList>
    </citation>
    <scope>NUCLEOTIDE SEQUENCE</scope>
    <source>
        <strain evidence="1">CL356</strain>
    </source>
</reference>
<comment type="caution">
    <text evidence="1">The sequence shown here is derived from an EMBL/GenBank/DDBJ whole genome shotgun (WGS) entry which is preliminary data.</text>
</comment>
<dbReference type="EMBL" id="CAJVPT010020584">
    <property type="protein sequence ID" value="CAG8649214.1"/>
    <property type="molecule type" value="Genomic_DNA"/>
</dbReference>
<gene>
    <name evidence="1" type="ORF">ACOLOM_LOCUS8195</name>
</gene>
<name>A0ACA9NHZ9_9GLOM</name>
<evidence type="ECO:0000313" key="2">
    <source>
        <dbReference type="Proteomes" id="UP000789525"/>
    </source>
</evidence>
<feature type="non-terminal residue" evidence="1">
    <location>
        <position position="1"/>
    </location>
</feature>